<dbReference type="PANTHER" id="PTHR21310">
    <property type="entry name" value="AMINOGLYCOSIDE PHOSPHOTRANSFERASE-RELATED-RELATED"/>
    <property type="match status" value="1"/>
</dbReference>
<evidence type="ECO:0000259" key="1">
    <source>
        <dbReference type="Pfam" id="PF01636"/>
    </source>
</evidence>
<dbReference type="InterPro" id="IPR051678">
    <property type="entry name" value="AGP_Transferase"/>
</dbReference>
<dbReference type="EMBL" id="CAWUHC010000062">
    <property type="protein sequence ID" value="CAK7226975.1"/>
    <property type="molecule type" value="Genomic_DNA"/>
</dbReference>
<dbReference type="Pfam" id="PF01636">
    <property type="entry name" value="APH"/>
    <property type="match status" value="1"/>
</dbReference>
<dbReference type="SUPFAM" id="SSF56112">
    <property type="entry name" value="Protein kinase-like (PK-like)"/>
    <property type="match status" value="1"/>
</dbReference>
<evidence type="ECO:0000313" key="3">
    <source>
        <dbReference type="Proteomes" id="UP001642406"/>
    </source>
</evidence>
<protein>
    <recommendedName>
        <fullName evidence="1">Aminoglycoside phosphotransferase domain-containing protein</fullName>
    </recommendedName>
</protein>
<dbReference type="InterPro" id="IPR002575">
    <property type="entry name" value="Aminoglycoside_PTrfase"/>
</dbReference>
<dbReference type="Proteomes" id="UP001642406">
    <property type="component" value="Unassembled WGS sequence"/>
</dbReference>
<evidence type="ECO:0000313" key="2">
    <source>
        <dbReference type="EMBL" id="CAK7226975.1"/>
    </source>
</evidence>
<proteinExistence type="predicted"/>
<dbReference type="InterPro" id="IPR011009">
    <property type="entry name" value="Kinase-like_dom_sf"/>
</dbReference>
<keyword evidence="3" id="KW-1185">Reference proteome</keyword>
<gene>
    <name evidence="2" type="ORF">SBRCBS47491_006412</name>
</gene>
<sequence length="202" mass="23733">MGRLPGSQLQLVWESLADKEKNHILVQLKSIWTYLRSIPAPSLFSSVTGGPLRHRFFLWLEPDPRITGPFQTEVDLCRALALRSQKNWETNSQRPWTSEFFARHLHKALCNHPVVFTHGDLQRKNVLVEQLPMTSPDGERQFRVSAVLDWEDAGWYPNYWEYAALFVDFDWHDDWPEKIENVLEPCPLEAAMLRMVRQDLDY</sequence>
<reference evidence="2 3" key="1">
    <citation type="submission" date="2024-01" db="EMBL/GenBank/DDBJ databases">
        <authorList>
            <person name="Allen C."/>
            <person name="Tagirdzhanova G."/>
        </authorList>
    </citation>
    <scope>NUCLEOTIDE SEQUENCE [LARGE SCALE GENOMIC DNA]</scope>
</reference>
<comment type="caution">
    <text evidence="2">The sequence shown here is derived from an EMBL/GenBank/DDBJ whole genome shotgun (WGS) entry which is preliminary data.</text>
</comment>
<organism evidence="2 3">
    <name type="scientific">Sporothrix bragantina</name>
    <dbReference type="NCBI Taxonomy" id="671064"/>
    <lineage>
        <taxon>Eukaryota</taxon>
        <taxon>Fungi</taxon>
        <taxon>Dikarya</taxon>
        <taxon>Ascomycota</taxon>
        <taxon>Pezizomycotina</taxon>
        <taxon>Sordariomycetes</taxon>
        <taxon>Sordariomycetidae</taxon>
        <taxon>Ophiostomatales</taxon>
        <taxon>Ophiostomataceae</taxon>
        <taxon>Sporothrix</taxon>
    </lineage>
</organism>
<name>A0ABP0C4M3_9PEZI</name>
<dbReference type="Gene3D" id="3.90.1200.10">
    <property type="match status" value="1"/>
</dbReference>
<feature type="domain" description="Aminoglycoside phosphotransferase" evidence="1">
    <location>
        <begin position="90"/>
        <end position="176"/>
    </location>
</feature>
<dbReference type="PANTHER" id="PTHR21310:SF48">
    <property type="entry name" value="AMINOGLYCOSIDE PHOSPHOTRANSFERASE DOMAIN-CONTAINING PROTEIN"/>
    <property type="match status" value="1"/>
</dbReference>
<accession>A0ABP0C4M3</accession>